<gene>
    <name evidence="2" type="ORF">KSP40_PGU002656</name>
</gene>
<proteinExistence type="predicted"/>
<name>A0ABR2LPJ2_9ASPA</name>
<feature type="region of interest" description="Disordered" evidence="1">
    <location>
        <begin position="29"/>
        <end position="53"/>
    </location>
</feature>
<keyword evidence="3" id="KW-1185">Reference proteome</keyword>
<dbReference type="EMBL" id="JBBWWR010000017">
    <property type="protein sequence ID" value="KAK8946258.1"/>
    <property type="molecule type" value="Genomic_DNA"/>
</dbReference>
<protein>
    <submittedName>
        <fullName evidence="2">Uncharacterized protein</fullName>
    </submittedName>
</protein>
<organism evidence="2 3">
    <name type="scientific">Platanthera guangdongensis</name>
    <dbReference type="NCBI Taxonomy" id="2320717"/>
    <lineage>
        <taxon>Eukaryota</taxon>
        <taxon>Viridiplantae</taxon>
        <taxon>Streptophyta</taxon>
        <taxon>Embryophyta</taxon>
        <taxon>Tracheophyta</taxon>
        <taxon>Spermatophyta</taxon>
        <taxon>Magnoliopsida</taxon>
        <taxon>Liliopsida</taxon>
        <taxon>Asparagales</taxon>
        <taxon>Orchidaceae</taxon>
        <taxon>Orchidoideae</taxon>
        <taxon>Orchideae</taxon>
        <taxon>Orchidinae</taxon>
        <taxon>Platanthera</taxon>
    </lineage>
</organism>
<reference evidence="2 3" key="1">
    <citation type="journal article" date="2022" name="Nat. Plants">
        <title>Genomes of leafy and leafless Platanthera orchids illuminate the evolution of mycoheterotrophy.</title>
        <authorList>
            <person name="Li M.H."/>
            <person name="Liu K.W."/>
            <person name="Li Z."/>
            <person name="Lu H.C."/>
            <person name="Ye Q.L."/>
            <person name="Zhang D."/>
            <person name="Wang J.Y."/>
            <person name="Li Y.F."/>
            <person name="Zhong Z.M."/>
            <person name="Liu X."/>
            <person name="Yu X."/>
            <person name="Liu D.K."/>
            <person name="Tu X.D."/>
            <person name="Liu B."/>
            <person name="Hao Y."/>
            <person name="Liao X.Y."/>
            <person name="Jiang Y.T."/>
            <person name="Sun W.H."/>
            <person name="Chen J."/>
            <person name="Chen Y.Q."/>
            <person name="Ai Y."/>
            <person name="Zhai J.W."/>
            <person name="Wu S.S."/>
            <person name="Zhou Z."/>
            <person name="Hsiao Y.Y."/>
            <person name="Wu W.L."/>
            <person name="Chen Y.Y."/>
            <person name="Lin Y.F."/>
            <person name="Hsu J.L."/>
            <person name="Li C.Y."/>
            <person name="Wang Z.W."/>
            <person name="Zhao X."/>
            <person name="Zhong W.Y."/>
            <person name="Ma X.K."/>
            <person name="Ma L."/>
            <person name="Huang J."/>
            <person name="Chen G.Z."/>
            <person name="Huang M.Z."/>
            <person name="Huang L."/>
            <person name="Peng D.H."/>
            <person name="Luo Y.B."/>
            <person name="Zou S.Q."/>
            <person name="Chen S.P."/>
            <person name="Lan S."/>
            <person name="Tsai W.C."/>
            <person name="Van de Peer Y."/>
            <person name="Liu Z.J."/>
        </authorList>
    </citation>
    <scope>NUCLEOTIDE SEQUENCE [LARGE SCALE GENOMIC DNA]</scope>
    <source>
        <strain evidence="2">Lor288</strain>
    </source>
</reference>
<evidence type="ECO:0000313" key="3">
    <source>
        <dbReference type="Proteomes" id="UP001412067"/>
    </source>
</evidence>
<accession>A0ABR2LPJ2</accession>
<comment type="caution">
    <text evidence="2">The sequence shown here is derived from an EMBL/GenBank/DDBJ whole genome shotgun (WGS) entry which is preliminary data.</text>
</comment>
<evidence type="ECO:0000256" key="1">
    <source>
        <dbReference type="SAM" id="MobiDB-lite"/>
    </source>
</evidence>
<sequence length="116" mass="13456">MCQQELRDEKGKLLKKEKLYFRYLTQDDGDVSSQGSCGMALSARPSNSRQNREDNFDLDLENIMMMQAIWRSIQPGRRTLGAQVWPTKRSGDLELSFWSSNHCVIRAWTVATLTRR</sequence>
<evidence type="ECO:0000313" key="2">
    <source>
        <dbReference type="EMBL" id="KAK8946258.1"/>
    </source>
</evidence>
<dbReference type="Proteomes" id="UP001412067">
    <property type="component" value="Unassembled WGS sequence"/>
</dbReference>